<sequence length="210" mass="23035">MTPQYSIRRHTGRAASCQPWSERGRNSRFMAAITVSSLCAPESSIYVEDAAAHLVSCRRFTSLSRIVPPVPSRHASLHSRLIRKCTRSPYTVGRKPTPGHYDLRILLLSLCSLCRAEINFQISVPLPKVGSPLVLLLLVVHPPLPLLVTPALSQSVRSLAGYKYARRATALGLARAAAPACSRTDSLAYSTRHVHFQQLLVSTTMPASVR</sequence>
<accession>A0A8H6XYI8</accession>
<gene>
    <name evidence="1" type="ORF">MSAN_01737500</name>
</gene>
<name>A0A8H6XYI8_9AGAR</name>
<comment type="caution">
    <text evidence="1">The sequence shown here is derived from an EMBL/GenBank/DDBJ whole genome shotgun (WGS) entry which is preliminary data.</text>
</comment>
<dbReference type="EMBL" id="JACAZH010000016">
    <property type="protein sequence ID" value="KAF7349472.1"/>
    <property type="molecule type" value="Genomic_DNA"/>
</dbReference>
<keyword evidence="2" id="KW-1185">Reference proteome</keyword>
<organism evidence="1 2">
    <name type="scientific">Mycena sanguinolenta</name>
    <dbReference type="NCBI Taxonomy" id="230812"/>
    <lineage>
        <taxon>Eukaryota</taxon>
        <taxon>Fungi</taxon>
        <taxon>Dikarya</taxon>
        <taxon>Basidiomycota</taxon>
        <taxon>Agaricomycotina</taxon>
        <taxon>Agaricomycetes</taxon>
        <taxon>Agaricomycetidae</taxon>
        <taxon>Agaricales</taxon>
        <taxon>Marasmiineae</taxon>
        <taxon>Mycenaceae</taxon>
        <taxon>Mycena</taxon>
    </lineage>
</organism>
<proteinExistence type="predicted"/>
<protein>
    <submittedName>
        <fullName evidence="1">Uncharacterized protein</fullName>
    </submittedName>
</protein>
<evidence type="ECO:0000313" key="1">
    <source>
        <dbReference type="EMBL" id="KAF7349472.1"/>
    </source>
</evidence>
<evidence type="ECO:0000313" key="2">
    <source>
        <dbReference type="Proteomes" id="UP000623467"/>
    </source>
</evidence>
<reference evidence="1" key="1">
    <citation type="submission" date="2020-05" db="EMBL/GenBank/DDBJ databases">
        <title>Mycena genomes resolve the evolution of fungal bioluminescence.</title>
        <authorList>
            <person name="Tsai I.J."/>
        </authorList>
    </citation>
    <scope>NUCLEOTIDE SEQUENCE</scope>
    <source>
        <strain evidence="1">160909Yilan</strain>
    </source>
</reference>
<dbReference type="Proteomes" id="UP000623467">
    <property type="component" value="Unassembled WGS sequence"/>
</dbReference>
<dbReference type="AlphaFoldDB" id="A0A8H6XYI8"/>